<dbReference type="Gene3D" id="3.60.15.10">
    <property type="entry name" value="Ribonuclease Z/Hydroxyacylglutathione hydrolase-like"/>
    <property type="match status" value="1"/>
</dbReference>
<dbReference type="InterPro" id="IPR036866">
    <property type="entry name" value="RibonucZ/Hydroxyglut_hydro"/>
</dbReference>
<comment type="caution">
    <text evidence="1">The sequence shown here is derived from an EMBL/GenBank/DDBJ whole genome shotgun (WGS) entry which is preliminary data.</text>
</comment>
<gene>
    <name evidence="1" type="ORF">LKD47_04360</name>
</gene>
<dbReference type="PANTHER" id="PTHR42967:SF1">
    <property type="entry name" value="MBL FOLD METALLO-HYDROLASE"/>
    <property type="match status" value="1"/>
</dbReference>
<accession>A0AAW4WLI9</accession>
<dbReference type="SUPFAM" id="SSF56281">
    <property type="entry name" value="Metallo-hydrolase/oxidoreductase"/>
    <property type="match status" value="1"/>
</dbReference>
<name>A0AAW4WLI9_9FIRM</name>
<sequence>MKVIFVHHSCFVVEMEDVVLIFDYFEGNRVTGYTFTGVLPVFDKDKSIYFFASHKHQDHFDMNILKLAEDYEDIHFILSKDTKMSPNFMKKHGIPERAKKCIEYVIPDKKYEIGKVKVKTLRSTDAGVAFLVKTCGKTIYHAGDLHNWKMEHVGELINGKMERDYRHQIRKLEGEHINVAFVVLDPRLGVYTDLGLAYFMKNVEADYVFPMHMWQDYSAIEKYKQKCDNHLYTDRIMDIEKENQVFDMDNLK</sequence>
<organism evidence="1 2">
    <name type="scientific">Roseburia amylophila</name>
    <dbReference type="NCBI Taxonomy" id="2981794"/>
    <lineage>
        <taxon>Bacteria</taxon>
        <taxon>Bacillati</taxon>
        <taxon>Bacillota</taxon>
        <taxon>Clostridia</taxon>
        <taxon>Lachnospirales</taxon>
        <taxon>Lachnospiraceae</taxon>
        <taxon>Roseburia</taxon>
    </lineage>
</organism>
<dbReference type="EMBL" id="JAJEQW010000003">
    <property type="protein sequence ID" value="MCC2241539.1"/>
    <property type="molecule type" value="Genomic_DNA"/>
</dbReference>
<evidence type="ECO:0000313" key="2">
    <source>
        <dbReference type="Proteomes" id="UP001198893"/>
    </source>
</evidence>
<proteinExistence type="predicted"/>
<reference evidence="1" key="1">
    <citation type="submission" date="2021-10" db="EMBL/GenBank/DDBJ databases">
        <title>Anaerobic single-cell dispensing facilitates the cultivation of human gut bacteria.</title>
        <authorList>
            <person name="Afrizal A."/>
        </authorList>
    </citation>
    <scope>NUCLEOTIDE SEQUENCE</scope>
    <source>
        <strain evidence="1">CLA-AA-H204</strain>
    </source>
</reference>
<protein>
    <submittedName>
        <fullName evidence="1">MBL fold metallo-hydrolase</fullName>
    </submittedName>
</protein>
<dbReference type="Pfam" id="PF13483">
    <property type="entry name" value="Lactamase_B_3"/>
    <property type="match status" value="1"/>
</dbReference>
<evidence type="ECO:0000313" key="1">
    <source>
        <dbReference type="EMBL" id="MCC2241539.1"/>
    </source>
</evidence>
<dbReference type="RefSeq" id="WP_118057384.1">
    <property type="nucleotide sequence ID" value="NZ_JAJEQW010000003.1"/>
</dbReference>
<dbReference type="Proteomes" id="UP001198893">
    <property type="component" value="Unassembled WGS sequence"/>
</dbReference>
<dbReference type="AlphaFoldDB" id="A0AAW4WLI9"/>
<dbReference type="PANTHER" id="PTHR42967">
    <property type="entry name" value="METAL DEPENDENT HYDROLASE"/>
    <property type="match status" value="1"/>
</dbReference>